<dbReference type="Pfam" id="PF00665">
    <property type="entry name" value="rve"/>
    <property type="match status" value="1"/>
</dbReference>
<dbReference type="GO" id="GO:0003676">
    <property type="term" value="F:nucleic acid binding"/>
    <property type="evidence" value="ECO:0007669"/>
    <property type="project" value="InterPro"/>
</dbReference>
<accession>A0A5B8REP8</accession>
<dbReference type="AlphaFoldDB" id="A0A5B8REP8"/>
<gene>
    <name evidence="2" type="ORF">KBTEX_02301</name>
</gene>
<protein>
    <submittedName>
        <fullName evidence="2">IS3 family transposase ISMxa1</fullName>
    </submittedName>
</protein>
<evidence type="ECO:0000259" key="1">
    <source>
        <dbReference type="PROSITE" id="PS50994"/>
    </source>
</evidence>
<name>A0A5B8REP8_9ZZZZ</name>
<proteinExistence type="predicted"/>
<dbReference type="NCBIfam" id="NF033516">
    <property type="entry name" value="transpos_IS3"/>
    <property type="match status" value="1"/>
</dbReference>
<dbReference type="InterPro" id="IPR025948">
    <property type="entry name" value="HTH-like_dom"/>
</dbReference>
<dbReference type="EMBL" id="MN079119">
    <property type="protein sequence ID" value="QEA05972.1"/>
    <property type="molecule type" value="Genomic_DNA"/>
</dbReference>
<evidence type="ECO:0000313" key="2">
    <source>
        <dbReference type="EMBL" id="QEA05972.1"/>
    </source>
</evidence>
<dbReference type="PANTHER" id="PTHR46889">
    <property type="entry name" value="TRANSPOSASE INSF FOR INSERTION SEQUENCE IS3B-RELATED"/>
    <property type="match status" value="1"/>
</dbReference>
<feature type="domain" description="Integrase catalytic" evidence="1">
    <location>
        <begin position="115"/>
        <end position="277"/>
    </location>
</feature>
<dbReference type="SUPFAM" id="SSF53098">
    <property type="entry name" value="Ribonuclease H-like"/>
    <property type="match status" value="1"/>
</dbReference>
<sequence length="285" mass="32700">MNRAFHRVATMCRVLGVSPSGYYAWRTRVRSPRQRGDQELTAHIEAIHERSRGTYGAPRVHAKLRDEGRCVGRKRVARLMRRRGLVGETRRRWTVTTRRAGERRPAPDLLEREFAAERPDEVYVADITYVPTWAGFLYLAAVLDACTRRVVGWAMATHLRTELVVAALEMAIVQRRPEGVIHHSDQGCQYTSLAFGERCRTAGVRPSMGSVGDCYDNAMAESFFATLECELLAHHRFRDPGEARPAIFEFIEGWYNSHRRHSAIGYHSPLNYERRLNNRKIPPKV</sequence>
<dbReference type="InterPro" id="IPR001584">
    <property type="entry name" value="Integrase_cat-core"/>
</dbReference>
<dbReference type="Pfam" id="PF13276">
    <property type="entry name" value="HTH_21"/>
    <property type="match status" value="1"/>
</dbReference>
<organism evidence="2">
    <name type="scientific">uncultured organism</name>
    <dbReference type="NCBI Taxonomy" id="155900"/>
    <lineage>
        <taxon>unclassified sequences</taxon>
        <taxon>environmental samples</taxon>
    </lineage>
</organism>
<dbReference type="GO" id="GO:0015074">
    <property type="term" value="P:DNA integration"/>
    <property type="evidence" value="ECO:0007669"/>
    <property type="project" value="InterPro"/>
</dbReference>
<reference evidence="2" key="1">
    <citation type="submission" date="2019-06" db="EMBL/GenBank/DDBJ databases">
        <authorList>
            <person name="Murdoch R.W."/>
            <person name="Fathepure B."/>
        </authorList>
    </citation>
    <scope>NUCLEOTIDE SEQUENCE</scope>
</reference>
<dbReference type="PROSITE" id="PS50994">
    <property type="entry name" value="INTEGRASE"/>
    <property type="match status" value="1"/>
</dbReference>
<dbReference type="InterPro" id="IPR048020">
    <property type="entry name" value="Transpos_IS3"/>
</dbReference>
<dbReference type="Pfam" id="PF13333">
    <property type="entry name" value="rve_2"/>
    <property type="match status" value="1"/>
</dbReference>
<dbReference type="Gene3D" id="3.30.420.10">
    <property type="entry name" value="Ribonuclease H-like superfamily/Ribonuclease H"/>
    <property type="match status" value="1"/>
</dbReference>
<dbReference type="InterPro" id="IPR036397">
    <property type="entry name" value="RNaseH_sf"/>
</dbReference>
<dbReference type="InterPro" id="IPR012337">
    <property type="entry name" value="RNaseH-like_sf"/>
</dbReference>
<dbReference type="PANTHER" id="PTHR46889:SF4">
    <property type="entry name" value="TRANSPOSASE INSO FOR INSERTION SEQUENCE ELEMENT IS911B-RELATED"/>
    <property type="match status" value="1"/>
</dbReference>
<dbReference type="InterPro" id="IPR050900">
    <property type="entry name" value="Transposase_IS3/IS150/IS904"/>
</dbReference>